<evidence type="ECO:0000313" key="8">
    <source>
        <dbReference type="Proteomes" id="UP000535491"/>
    </source>
</evidence>
<evidence type="ECO:0000259" key="6">
    <source>
        <dbReference type="SMART" id="SM00827"/>
    </source>
</evidence>
<evidence type="ECO:0000256" key="5">
    <source>
        <dbReference type="PIRSR" id="PIRSR000446-1"/>
    </source>
</evidence>
<protein>
    <recommendedName>
        <fullName evidence="4">Malonyl CoA-acyl carrier protein transacylase</fullName>
        <ecNumber evidence="4">2.3.1.39</ecNumber>
    </recommendedName>
</protein>
<dbReference type="SUPFAM" id="SSF55048">
    <property type="entry name" value="Probable ACP-binding domain of malonyl-CoA ACP transacylase"/>
    <property type="match status" value="1"/>
</dbReference>
<dbReference type="GO" id="GO:0005829">
    <property type="term" value="C:cytosol"/>
    <property type="evidence" value="ECO:0007669"/>
    <property type="project" value="TreeGrafter"/>
</dbReference>
<dbReference type="Pfam" id="PF00698">
    <property type="entry name" value="Acyl_transf_1"/>
    <property type="match status" value="1"/>
</dbReference>
<comment type="caution">
    <text evidence="7">The sequence shown here is derived from an EMBL/GenBank/DDBJ whole genome shotgun (WGS) entry which is preliminary data.</text>
</comment>
<feature type="domain" description="Malonyl-CoA:ACP transacylase (MAT)" evidence="6">
    <location>
        <begin position="7"/>
        <end position="302"/>
    </location>
</feature>
<dbReference type="GO" id="GO:0004314">
    <property type="term" value="F:[acyl-carrier-protein] S-malonyltransferase activity"/>
    <property type="evidence" value="ECO:0007669"/>
    <property type="project" value="UniProtKB-EC"/>
</dbReference>
<proteinExistence type="inferred from homology"/>
<dbReference type="InterPro" id="IPR004410">
    <property type="entry name" value="Malonyl_CoA-ACP_transAc_FabD"/>
</dbReference>
<dbReference type="PANTHER" id="PTHR42681">
    <property type="entry name" value="MALONYL-COA-ACYL CARRIER PROTEIN TRANSACYLASE, MITOCHONDRIAL"/>
    <property type="match status" value="1"/>
</dbReference>
<gene>
    <name evidence="7" type="primary">fabD</name>
    <name evidence="7" type="ORF">H1191_10510</name>
</gene>
<keyword evidence="8" id="KW-1185">Reference proteome</keyword>
<evidence type="ECO:0000256" key="3">
    <source>
        <dbReference type="ARBA" id="ARBA00048462"/>
    </source>
</evidence>
<dbReference type="FunFam" id="3.30.70.250:FF:000001">
    <property type="entry name" value="Malonyl CoA-acyl carrier protein transacylase"/>
    <property type="match status" value="1"/>
</dbReference>
<keyword evidence="1 4" id="KW-0808">Transferase</keyword>
<dbReference type="SMART" id="SM00827">
    <property type="entry name" value="PKS_AT"/>
    <property type="match status" value="1"/>
</dbReference>
<dbReference type="AlphaFoldDB" id="A0A7W1WRH9"/>
<organism evidence="7 8">
    <name type="scientific">Paenactinomyces guangxiensis</name>
    <dbReference type="NCBI Taxonomy" id="1490290"/>
    <lineage>
        <taxon>Bacteria</taxon>
        <taxon>Bacillati</taxon>
        <taxon>Bacillota</taxon>
        <taxon>Bacilli</taxon>
        <taxon>Bacillales</taxon>
        <taxon>Thermoactinomycetaceae</taxon>
        <taxon>Paenactinomyces</taxon>
    </lineage>
</organism>
<comment type="similarity">
    <text evidence="4">Belongs to the fabD family.</text>
</comment>
<dbReference type="InterPro" id="IPR014043">
    <property type="entry name" value="Acyl_transferase_dom"/>
</dbReference>
<dbReference type="SUPFAM" id="SSF52151">
    <property type="entry name" value="FabD/lysophospholipase-like"/>
    <property type="match status" value="1"/>
</dbReference>
<dbReference type="Proteomes" id="UP000535491">
    <property type="component" value="Unassembled WGS sequence"/>
</dbReference>
<name>A0A7W1WRH9_9BACL</name>
<sequence length="314" mass="33968">MGKIAFIFPGQGSQKVGMGQEIANASEVAKQVFAEADEVLEYSLSGLCFEGPEEDLRRTFHTQPAILTTSIALYRVFEEAQIRPDFVAGHSLGEYSALVATGSLSFRDAVKTVHKRGSFMEEAVPTGLGAMSAIMNLDREMLDQICAEVSKENHVVEPANYNCPGQIVISGHSEAVKEAGEKAAEAGARRVIPLSVSGPFHSSLMKPAADRLFETLSGIEIRDASVPVIANVSAQPVTGAEEIRRCLVEQVASPVLWEDSIRWMIEQGVDLFVEIGAGNVLSGLVKKVNRKVKTLSVQNPDTLKQTVEQLKESL</sequence>
<dbReference type="PANTHER" id="PTHR42681:SF1">
    <property type="entry name" value="MALONYL-COA-ACYL CARRIER PROTEIN TRANSACYLASE, MITOCHONDRIAL"/>
    <property type="match status" value="1"/>
</dbReference>
<evidence type="ECO:0000256" key="2">
    <source>
        <dbReference type="ARBA" id="ARBA00023315"/>
    </source>
</evidence>
<evidence type="ECO:0000256" key="1">
    <source>
        <dbReference type="ARBA" id="ARBA00022679"/>
    </source>
</evidence>
<feature type="active site" evidence="5">
    <location>
        <position position="201"/>
    </location>
</feature>
<dbReference type="InterPro" id="IPR016036">
    <property type="entry name" value="Malonyl_transacylase_ACP-bd"/>
</dbReference>
<dbReference type="GO" id="GO:0006633">
    <property type="term" value="P:fatty acid biosynthetic process"/>
    <property type="evidence" value="ECO:0007669"/>
    <property type="project" value="TreeGrafter"/>
</dbReference>
<feature type="active site" evidence="5">
    <location>
        <position position="91"/>
    </location>
</feature>
<accession>A0A7W1WRH9</accession>
<dbReference type="EMBL" id="JACEIQ010000009">
    <property type="protein sequence ID" value="MBA4494736.1"/>
    <property type="molecule type" value="Genomic_DNA"/>
</dbReference>
<dbReference type="NCBIfam" id="TIGR00128">
    <property type="entry name" value="fabD"/>
    <property type="match status" value="1"/>
</dbReference>
<dbReference type="EC" id="2.3.1.39" evidence="4"/>
<evidence type="ECO:0000256" key="4">
    <source>
        <dbReference type="PIRNR" id="PIRNR000446"/>
    </source>
</evidence>
<dbReference type="PIRSF" id="PIRSF000446">
    <property type="entry name" value="Mct"/>
    <property type="match status" value="1"/>
</dbReference>
<keyword evidence="2 4" id="KW-0012">Acyltransferase</keyword>
<dbReference type="Gene3D" id="3.40.366.10">
    <property type="entry name" value="Malonyl-Coenzyme A Acyl Carrier Protein, domain 2"/>
    <property type="match status" value="1"/>
</dbReference>
<dbReference type="RefSeq" id="WP_181751971.1">
    <property type="nucleotide sequence ID" value="NZ_JACEIQ010000009.1"/>
</dbReference>
<dbReference type="InterPro" id="IPR050858">
    <property type="entry name" value="Mal-CoA-ACP_Trans/PKS_FabD"/>
</dbReference>
<dbReference type="InterPro" id="IPR024925">
    <property type="entry name" value="Malonyl_CoA-ACP_transAc"/>
</dbReference>
<evidence type="ECO:0000313" key="7">
    <source>
        <dbReference type="EMBL" id="MBA4494736.1"/>
    </source>
</evidence>
<reference evidence="7 8" key="1">
    <citation type="submission" date="2020-07" db="EMBL/GenBank/DDBJ databases">
        <authorList>
            <person name="Feng H."/>
        </authorList>
    </citation>
    <scope>NUCLEOTIDE SEQUENCE [LARGE SCALE GENOMIC DNA]</scope>
    <source>
        <strain evidence="8">s-10</strain>
    </source>
</reference>
<dbReference type="Gene3D" id="3.30.70.250">
    <property type="entry name" value="Malonyl-CoA ACP transacylase, ACP-binding"/>
    <property type="match status" value="1"/>
</dbReference>
<comment type="catalytic activity">
    <reaction evidence="3 4">
        <text>holo-[ACP] + malonyl-CoA = malonyl-[ACP] + CoA</text>
        <dbReference type="Rhea" id="RHEA:41792"/>
        <dbReference type="Rhea" id="RHEA-COMP:9623"/>
        <dbReference type="Rhea" id="RHEA-COMP:9685"/>
        <dbReference type="ChEBI" id="CHEBI:57287"/>
        <dbReference type="ChEBI" id="CHEBI:57384"/>
        <dbReference type="ChEBI" id="CHEBI:64479"/>
        <dbReference type="ChEBI" id="CHEBI:78449"/>
        <dbReference type="EC" id="2.3.1.39"/>
    </reaction>
</comment>
<dbReference type="InterPro" id="IPR016035">
    <property type="entry name" value="Acyl_Trfase/lysoPLipase"/>
</dbReference>
<dbReference type="InterPro" id="IPR001227">
    <property type="entry name" value="Ac_transferase_dom_sf"/>
</dbReference>